<dbReference type="Pfam" id="PF02463">
    <property type="entry name" value="SMC_N"/>
    <property type="match status" value="1"/>
</dbReference>
<name>A0A413GGP5_9BACE</name>
<dbReference type="SUPFAM" id="SSF52540">
    <property type="entry name" value="P-loop containing nucleoside triphosphate hydrolases"/>
    <property type="match status" value="1"/>
</dbReference>
<dbReference type="RefSeq" id="WP_117988900.1">
    <property type="nucleotide sequence ID" value="NZ_CABMFG010000113.1"/>
</dbReference>
<comment type="caution">
    <text evidence="2">The sequence shown here is derived from an EMBL/GenBank/DDBJ whole genome shotgun (WGS) entry which is preliminary data.</text>
</comment>
<evidence type="ECO:0000313" key="2">
    <source>
        <dbReference type="EMBL" id="RGX70164.1"/>
    </source>
</evidence>
<protein>
    <recommendedName>
        <fullName evidence="1">RecF/RecN/SMC N-terminal domain-containing protein</fullName>
    </recommendedName>
</protein>
<dbReference type="InterPro" id="IPR003395">
    <property type="entry name" value="RecF/RecN/SMC_N"/>
</dbReference>
<proteinExistence type="predicted"/>
<gene>
    <name evidence="2" type="ORF">DXA68_24365</name>
</gene>
<dbReference type="OrthoDB" id="1023918at2"/>
<dbReference type="Gene3D" id="3.40.50.300">
    <property type="entry name" value="P-loop containing nucleotide triphosphate hydrolases"/>
    <property type="match status" value="1"/>
</dbReference>
<dbReference type="InterPro" id="IPR027417">
    <property type="entry name" value="P-loop_NTPase"/>
</dbReference>
<sequence>MKRIVEINIFNFKAYFYPTTIKLDKGENLLIYGENGSGKSSLYKSLDFFFEQSIGREKTKFQANVHTGSKDGFVKLLFKDVDVLNSSQEESAAYSSTAMIESTFAPFVKSTARTKGFLDYTNLLNVYFNKKSGDNLFDLFLDLLSEITSITSRTPLTLREELDNFYGFTRGLKIRRGKKYDQIPNKLRTFENNFKRALDGLFVQLNRFLTIYFNELGVNLNYTLQPIKLDDKNSVSIAKIRAVLKLDVFKNGVMIDDYNQVLNEARLSAISTCIYLASIKNNPQAIEYKLLFLDDIFIGLDMGNRLPILKILQTEFEDYQIILSTYDRGWYNMARGVLSANTGFNWKFIEMFAGKELLPDGRVIMKPIIISDEGMLERARRFLYDTSCPDYPAAANYYRKTLEEQLPKYFPKVIMKDENYEDLAKYKIGLIIIKALRFCQMMPKYVYNLTSIIESLTELLGLLAPLLHPLSHYVPNAPVYKVELEKVDKALSDFLCDAHILNFDSNVRMILERNDILKLIIKGSSKWEYIYYIRLEEHLFLYRKVDEYELSESKCYICKMEGKKADGSQIQSISISKTSDLYSSVSYGNLKDLYEGTCRYLHSKNIEDVIVLSNYIDGF</sequence>
<evidence type="ECO:0000313" key="3">
    <source>
        <dbReference type="Proteomes" id="UP000286075"/>
    </source>
</evidence>
<accession>A0A413GGP5</accession>
<feature type="non-terminal residue" evidence="2">
    <location>
        <position position="619"/>
    </location>
</feature>
<organism evidence="2 3">
    <name type="scientific">Bacteroides stercorirosoris</name>
    <dbReference type="NCBI Taxonomy" id="871324"/>
    <lineage>
        <taxon>Bacteria</taxon>
        <taxon>Pseudomonadati</taxon>
        <taxon>Bacteroidota</taxon>
        <taxon>Bacteroidia</taxon>
        <taxon>Bacteroidales</taxon>
        <taxon>Bacteroidaceae</taxon>
        <taxon>Bacteroides</taxon>
    </lineage>
</organism>
<reference evidence="2 3" key="1">
    <citation type="submission" date="2018-08" db="EMBL/GenBank/DDBJ databases">
        <title>A genome reference for cultivated species of the human gut microbiota.</title>
        <authorList>
            <person name="Zou Y."/>
            <person name="Xue W."/>
            <person name="Luo G."/>
        </authorList>
    </citation>
    <scope>NUCLEOTIDE SEQUENCE [LARGE SCALE GENOMIC DNA]</scope>
    <source>
        <strain evidence="2 3">OF03-9BH</strain>
    </source>
</reference>
<evidence type="ECO:0000259" key="1">
    <source>
        <dbReference type="Pfam" id="PF02463"/>
    </source>
</evidence>
<dbReference type="EMBL" id="QSCF01000113">
    <property type="protein sequence ID" value="RGX70164.1"/>
    <property type="molecule type" value="Genomic_DNA"/>
</dbReference>
<feature type="domain" description="RecF/RecN/SMC N-terminal" evidence="1">
    <location>
        <begin position="4"/>
        <end position="336"/>
    </location>
</feature>
<dbReference type="AlphaFoldDB" id="A0A413GGP5"/>
<dbReference type="Proteomes" id="UP000286075">
    <property type="component" value="Unassembled WGS sequence"/>
</dbReference>